<dbReference type="Pfam" id="PF13655">
    <property type="entry name" value="RVT_N"/>
    <property type="match status" value="1"/>
</dbReference>
<dbReference type="GO" id="GO:0003676">
    <property type="term" value="F:nucleic acid binding"/>
    <property type="evidence" value="ECO:0007669"/>
    <property type="project" value="InterPro"/>
</dbReference>
<dbReference type="Pfam" id="PF00078">
    <property type="entry name" value="RVT_1"/>
    <property type="match status" value="1"/>
</dbReference>
<dbReference type="InterPro" id="IPR043502">
    <property type="entry name" value="DNA/RNA_pol_sf"/>
</dbReference>
<dbReference type="GO" id="GO:0003964">
    <property type="term" value="F:RNA-directed DNA polymerase activity"/>
    <property type="evidence" value="ECO:0007669"/>
    <property type="project" value="UniProtKB-KW"/>
</dbReference>
<dbReference type="CDD" id="cd00085">
    <property type="entry name" value="HNHc"/>
    <property type="match status" value="1"/>
</dbReference>
<dbReference type="PANTHER" id="PTHR34047">
    <property type="entry name" value="NUCLEAR INTRON MATURASE 1, MITOCHONDRIAL-RELATED"/>
    <property type="match status" value="1"/>
</dbReference>
<dbReference type="GO" id="GO:0004519">
    <property type="term" value="F:endonuclease activity"/>
    <property type="evidence" value="ECO:0007669"/>
    <property type="project" value="InterPro"/>
</dbReference>
<dbReference type="Pfam" id="PF08388">
    <property type="entry name" value="GIIM"/>
    <property type="match status" value="1"/>
</dbReference>
<evidence type="ECO:0000313" key="3">
    <source>
        <dbReference type="EMBL" id="GCE10038.1"/>
    </source>
</evidence>
<dbReference type="GO" id="GO:0008270">
    <property type="term" value="F:zinc ion binding"/>
    <property type="evidence" value="ECO:0007669"/>
    <property type="project" value="InterPro"/>
</dbReference>
<dbReference type="InterPro" id="IPR051083">
    <property type="entry name" value="GrpII_Intron_Splice-Mob/Def"/>
</dbReference>
<keyword evidence="4" id="KW-1185">Reference proteome</keyword>
<keyword evidence="3" id="KW-0695">RNA-directed DNA polymerase</keyword>
<dbReference type="NCBIfam" id="TIGR04416">
    <property type="entry name" value="group_II_RT_mat"/>
    <property type="match status" value="1"/>
</dbReference>
<evidence type="ECO:0000259" key="2">
    <source>
        <dbReference type="PROSITE" id="PS50878"/>
    </source>
</evidence>
<dbReference type="Proteomes" id="UP000287224">
    <property type="component" value="Unassembled WGS sequence"/>
</dbReference>
<dbReference type="CDD" id="cd01651">
    <property type="entry name" value="RT_G2_intron"/>
    <property type="match status" value="1"/>
</dbReference>
<accession>A0A401ZSZ7</accession>
<dbReference type="PANTHER" id="PTHR34047:SF10">
    <property type="entry name" value="GROUP II INTRON-ASSOCIATED OPEN READING FRAME"/>
    <property type="match status" value="1"/>
</dbReference>
<organism evidence="3 4">
    <name type="scientific">Dictyobacter aurantiacus</name>
    <dbReference type="NCBI Taxonomy" id="1936993"/>
    <lineage>
        <taxon>Bacteria</taxon>
        <taxon>Bacillati</taxon>
        <taxon>Chloroflexota</taxon>
        <taxon>Ktedonobacteria</taxon>
        <taxon>Ktedonobacterales</taxon>
        <taxon>Dictyobacteraceae</taxon>
        <taxon>Dictyobacter</taxon>
    </lineage>
</organism>
<dbReference type="RefSeq" id="WP_126603008.1">
    <property type="nucleotide sequence ID" value="NZ_BIFQ01000002.1"/>
</dbReference>
<dbReference type="InterPro" id="IPR000477">
    <property type="entry name" value="RT_dom"/>
</dbReference>
<dbReference type="EMBL" id="BIFQ01000002">
    <property type="protein sequence ID" value="GCE10038.1"/>
    <property type="molecule type" value="Genomic_DNA"/>
</dbReference>
<dbReference type="Gene3D" id="1.10.30.50">
    <property type="match status" value="1"/>
</dbReference>
<evidence type="ECO:0000256" key="1">
    <source>
        <dbReference type="SAM" id="MobiDB-lite"/>
    </source>
</evidence>
<dbReference type="AlphaFoldDB" id="A0A401ZSZ7"/>
<keyword evidence="3" id="KW-0808">Transferase</keyword>
<feature type="region of interest" description="Disordered" evidence="1">
    <location>
        <begin position="1"/>
        <end position="20"/>
    </location>
</feature>
<feature type="domain" description="Reverse transcriptase" evidence="2">
    <location>
        <begin position="101"/>
        <end position="337"/>
    </location>
</feature>
<reference evidence="4" key="1">
    <citation type="submission" date="2018-12" db="EMBL/GenBank/DDBJ databases">
        <title>Tengunoibacter tsumagoiensis gen. nov., sp. nov., Dictyobacter kobayashii sp. nov., D. alpinus sp. nov., and D. joshuensis sp. nov. and description of Dictyobacteraceae fam. nov. within the order Ktedonobacterales isolated from Tengu-no-mugimeshi.</title>
        <authorList>
            <person name="Wang C.M."/>
            <person name="Zheng Y."/>
            <person name="Sakai Y."/>
            <person name="Toyoda A."/>
            <person name="Minakuchi Y."/>
            <person name="Abe K."/>
            <person name="Yokota A."/>
            <person name="Yabe S."/>
        </authorList>
    </citation>
    <scope>NUCLEOTIDE SEQUENCE [LARGE SCALE GENOMIC DNA]</scope>
    <source>
        <strain evidence="4">S-27</strain>
    </source>
</reference>
<dbReference type="InterPro" id="IPR013597">
    <property type="entry name" value="Mat_intron_G2"/>
</dbReference>
<comment type="caution">
    <text evidence="3">The sequence shown here is derived from an EMBL/GenBank/DDBJ whole genome shotgun (WGS) entry which is preliminary data.</text>
</comment>
<dbReference type="SMART" id="SM00507">
    <property type="entry name" value="HNHc"/>
    <property type="match status" value="1"/>
</dbReference>
<keyword evidence="3" id="KW-0548">Nucleotidyltransferase</keyword>
<dbReference type="InterPro" id="IPR003615">
    <property type="entry name" value="HNH_nuc"/>
</dbReference>
<proteinExistence type="predicted"/>
<dbReference type="InterPro" id="IPR030931">
    <property type="entry name" value="Group_II_RT_mat"/>
</dbReference>
<sequence length="624" mass="71479">MSETKAPRTGREPDPESESWRKLPWRKFEQHVYRLQKRIFRAGQHGNTQAVHKLQKLLTKSRAARLLAVRRVTQDNQGKNTAGVDGVKAVAPQQRLILAEQIHPKQWEGNQPRPVRRVWIPKAGKAEKRPLGIPVMLDRAHQCLIKLALEPEWEARFEPNSYGFRPGRCAQDAKEAIFNAIRYQSKYVLDADIAGCFDNISHTALLDKLHSYPAIQRTVKAWLKAGILEDGGFHETIKGTPQGGVVSPLLMNIALHDIERAIREAFSYKESVPQLVRYADDLVVLHPTEAGVQKAKHLLETWLSTMGLELKPSKTRITHTLQDYQGQVGFDFLGWTVRQFAVGKTHTGKNPRGRPLGFKTIITPSKEAVKRHTADMKVVIDRNQHAPQEKLIEELNRVNRGWANYHRRTAASKTFHACDQLLYLQLKRWAKRRHPNKGGHWIANKYWHVDEGQGWQFQSQQAKLWKHGQAHVQRHIKVKGAASPYDGDLLYWSQRLKQHPLCNGVKGILLRKQQGKCRWCELLFQDTDVIEIDHITPKSEGGGEELSNKCLLHRHCHDERHARRVNGICAKDPIIEEPDEGKLSSPVCAVRRFEIFLLQTGGTREMFLSHQLTRRRKPNGTRAC</sequence>
<gene>
    <name evidence="3" type="ORF">KDAU_73670</name>
</gene>
<dbReference type="InterPro" id="IPR002711">
    <property type="entry name" value="HNH"/>
</dbReference>
<dbReference type="InterPro" id="IPR025960">
    <property type="entry name" value="RVT_N"/>
</dbReference>
<dbReference type="SUPFAM" id="SSF56672">
    <property type="entry name" value="DNA/RNA polymerases"/>
    <property type="match status" value="1"/>
</dbReference>
<dbReference type="OrthoDB" id="136730at2"/>
<evidence type="ECO:0000313" key="4">
    <source>
        <dbReference type="Proteomes" id="UP000287224"/>
    </source>
</evidence>
<name>A0A401ZSZ7_9CHLR</name>
<protein>
    <submittedName>
        <fullName evidence="3">Group II intron reverse transcriptase/maturase</fullName>
    </submittedName>
</protein>
<dbReference type="PROSITE" id="PS50878">
    <property type="entry name" value="RT_POL"/>
    <property type="match status" value="1"/>
</dbReference>
<dbReference type="Pfam" id="PF01844">
    <property type="entry name" value="HNH"/>
    <property type="match status" value="1"/>
</dbReference>